<organism evidence="9 10">
    <name type="scientific">Bifidobacterium stellenboschense</name>
    <dbReference type="NCBI Taxonomy" id="762211"/>
    <lineage>
        <taxon>Bacteria</taxon>
        <taxon>Bacillati</taxon>
        <taxon>Actinomycetota</taxon>
        <taxon>Actinomycetes</taxon>
        <taxon>Bifidobacteriales</taxon>
        <taxon>Bifidobacteriaceae</taxon>
        <taxon>Bifidobacterium</taxon>
    </lineage>
</organism>
<accession>A0A087DZM4</accession>
<evidence type="ECO:0000256" key="5">
    <source>
        <dbReference type="ARBA" id="ARBA00022683"/>
    </source>
</evidence>
<dbReference type="Proteomes" id="UP000029004">
    <property type="component" value="Unassembled WGS sequence"/>
</dbReference>
<evidence type="ECO:0000259" key="8">
    <source>
        <dbReference type="PROSITE" id="PS51100"/>
    </source>
</evidence>
<dbReference type="InterPro" id="IPR051819">
    <property type="entry name" value="PTS_sugar-specific_EIIB"/>
</dbReference>
<evidence type="ECO:0000313" key="9">
    <source>
        <dbReference type="EMBL" id="KFJ00975.1"/>
    </source>
</evidence>
<dbReference type="AlphaFoldDB" id="A0A087DZM4"/>
<keyword evidence="4 9" id="KW-0808">Transferase</keyword>
<evidence type="ECO:0000256" key="2">
    <source>
        <dbReference type="ARBA" id="ARBA00022553"/>
    </source>
</evidence>
<dbReference type="InterPro" id="IPR036095">
    <property type="entry name" value="PTS_EIIB-like_sf"/>
</dbReference>
<dbReference type="GO" id="GO:0016301">
    <property type="term" value="F:kinase activity"/>
    <property type="evidence" value="ECO:0007669"/>
    <property type="project" value="UniProtKB-KW"/>
</dbReference>
<gene>
    <name evidence="9" type="ORF">BSTEL_0387</name>
</gene>
<keyword evidence="5" id="KW-0598">Phosphotransferase system</keyword>
<evidence type="ECO:0000256" key="3">
    <source>
        <dbReference type="ARBA" id="ARBA00022597"/>
    </source>
</evidence>
<dbReference type="RefSeq" id="WP_034526368.1">
    <property type="nucleotide sequence ID" value="NZ_JGZP01000004.1"/>
</dbReference>
<dbReference type="eggNOG" id="COG1440">
    <property type="taxonomic scope" value="Bacteria"/>
</dbReference>
<dbReference type="Pfam" id="PF02302">
    <property type="entry name" value="PTS_IIB"/>
    <property type="match status" value="1"/>
</dbReference>
<dbReference type="Gene3D" id="3.40.50.2300">
    <property type="match status" value="1"/>
</dbReference>
<dbReference type="InterPro" id="IPR003501">
    <property type="entry name" value="PTS_EIIB_2/3"/>
</dbReference>
<comment type="caution">
    <text evidence="9">The sequence shown here is derived from an EMBL/GenBank/DDBJ whole genome shotgun (WGS) entry which is preliminary data.</text>
</comment>
<evidence type="ECO:0000256" key="6">
    <source>
        <dbReference type="ARBA" id="ARBA00022777"/>
    </source>
</evidence>
<protein>
    <submittedName>
        <fullName evidence="9">N, N'-diacetylchitobiose-specificphospho transferase enzyme IIB component</fullName>
        <ecNumber evidence="9">2.7.1.69</ecNumber>
    </submittedName>
</protein>
<evidence type="ECO:0000256" key="7">
    <source>
        <dbReference type="PROSITE-ProRule" id="PRU00423"/>
    </source>
</evidence>
<evidence type="ECO:0000256" key="4">
    <source>
        <dbReference type="ARBA" id="ARBA00022679"/>
    </source>
</evidence>
<keyword evidence="1" id="KW-0813">Transport</keyword>
<dbReference type="EC" id="2.7.1.69" evidence="9"/>
<reference evidence="9 10" key="1">
    <citation type="submission" date="2014-03" db="EMBL/GenBank/DDBJ databases">
        <title>Genomics of Bifidobacteria.</title>
        <authorList>
            <person name="Ventura M."/>
            <person name="Milani C."/>
            <person name="Lugli G.A."/>
        </authorList>
    </citation>
    <scope>NUCLEOTIDE SEQUENCE [LARGE SCALE GENOMIC DNA]</scope>
    <source>
        <strain evidence="9 10">DSM 23968</strain>
    </source>
</reference>
<dbReference type="CDD" id="cd05564">
    <property type="entry name" value="PTS_IIB_chitobiose_lichenan"/>
    <property type="match status" value="1"/>
</dbReference>
<keyword evidence="10" id="KW-1185">Reference proteome</keyword>
<dbReference type="PROSITE" id="PS51100">
    <property type="entry name" value="PTS_EIIB_TYPE_3"/>
    <property type="match status" value="1"/>
</dbReference>
<keyword evidence="3" id="KW-0762">Sugar transport</keyword>
<keyword evidence="6" id="KW-0418">Kinase</keyword>
<proteinExistence type="predicted"/>
<dbReference type="InterPro" id="IPR013012">
    <property type="entry name" value="PTS_EIIB_3"/>
</dbReference>
<name>A0A087DZM4_9BIFI</name>
<dbReference type="EMBL" id="JGZP01000004">
    <property type="protein sequence ID" value="KFJ00975.1"/>
    <property type="molecule type" value="Genomic_DNA"/>
</dbReference>
<keyword evidence="2" id="KW-0597">Phosphoprotein</keyword>
<dbReference type="SUPFAM" id="SSF52794">
    <property type="entry name" value="PTS system IIB component-like"/>
    <property type="match status" value="1"/>
</dbReference>
<sequence>MKIVLCCNAGMSTSMLVKKMRAAAEAKGIEAEIDAYPISEVEEKAANADAVLLGPQVRYELDHVKKLLPGKPVEAINPQDYGMVRGDKVLEHAIAIADAK</sequence>
<dbReference type="PANTHER" id="PTHR34581">
    <property type="entry name" value="PTS SYSTEM N,N'-DIACETYLCHITOBIOSE-SPECIFIC EIIB COMPONENT"/>
    <property type="match status" value="1"/>
</dbReference>
<dbReference type="PANTHER" id="PTHR34581:SF2">
    <property type="entry name" value="PTS SYSTEM N,N'-DIACETYLCHITOBIOSE-SPECIFIC EIIB COMPONENT"/>
    <property type="match status" value="1"/>
</dbReference>
<evidence type="ECO:0000256" key="1">
    <source>
        <dbReference type="ARBA" id="ARBA00022448"/>
    </source>
</evidence>
<dbReference type="STRING" id="762211.BSTEL_0387"/>
<dbReference type="GO" id="GO:0009401">
    <property type="term" value="P:phosphoenolpyruvate-dependent sugar phosphotransferase system"/>
    <property type="evidence" value="ECO:0007669"/>
    <property type="project" value="UniProtKB-KW"/>
</dbReference>
<feature type="domain" description="PTS EIIB type-3" evidence="8">
    <location>
        <begin position="1"/>
        <end position="100"/>
    </location>
</feature>
<dbReference type="GO" id="GO:0008982">
    <property type="term" value="F:protein-N(PI)-phosphohistidine-sugar phosphotransferase activity"/>
    <property type="evidence" value="ECO:0007669"/>
    <property type="project" value="InterPro"/>
</dbReference>
<feature type="modified residue" description="Phosphocysteine; by EIIA" evidence="7">
    <location>
        <position position="7"/>
    </location>
</feature>
<evidence type="ECO:0000313" key="10">
    <source>
        <dbReference type="Proteomes" id="UP000029004"/>
    </source>
</evidence>
<dbReference type="OrthoDB" id="9808134at2"/>